<organism evidence="1 2">
    <name type="scientific">Dysgonomonas gadei ATCC BAA-286</name>
    <dbReference type="NCBI Taxonomy" id="742766"/>
    <lineage>
        <taxon>Bacteria</taxon>
        <taxon>Pseudomonadati</taxon>
        <taxon>Bacteroidota</taxon>
        <taxon>Bacteroidia</taxon>
        <taxon>Bacteroidales</taxon>
        <taxon>Dysgonomonadaceae</taxon>
        <taxon>Dysgonomonas</taxon>
    </lineage>
</organism>
<dbReference type="AlphaFoldDB" id="F5J1A8"/>
<name>F5J1A8_9BACT</name>
<accession>F5J1A8</accession>
<gene>
    <name evidence="1" type="ORF">HMPREF9455_03125</name>
</gene>
<evidence type="ECO:0000313" key="2">
    <source>
        <dbReference type="Proteomes" id="UP000004913"/>
    </source>
</evidence>
<proteinExistence type="predicted"/>
<dbReference type="EMBL" id="ADLV01000036">
    <property type="protein sequence ID" value="EGK00482.1"/>
    <property type="molecule type" value="Genomic_DNA"/>
</dbReference>
<dbReference type="STRING" id="742766.HMPREF9455_03125"/>
<reference evidence="1 2" key="1">
    <citation type="submission" date="2011-04" db="EMBL/GenBank/DDBJ databases">
        <title>The Genome Sequence of Dysgonomonas gadei ATCC BAA-286.</title>
        <authorList>
            <consortium name="The Broad Institute Genome Sequencing Platform"/>
            <person name="Earl A."/>
            <person name="Ward D."/>
            <person name="Feldgarden M."/>
            <person name="Gevers D."/>
            <person name="Pudlo N."/>
            <person name="Martens E."/>
            <person name="Allen-Vercoe E."/>
            <person name="Young S.K."/>
            <person name="Zeng Q."/>
            <person name="Gargeya S."/>
            <person name="Fitzgerald M."/>
            <person name="Haas B."/>
            <person name="Abouelleil A."/>
            <person name="Alvarado L."/>
            <person name="Arachchi H.M."/>
            <person name="Berlin A."/>
            <person name="Brown A."/>
            <person name="Chapman S.B."/>
            <person name="Chen Z."/>
            <person name="Dunbar C."/>
            <person name="Freedman E."/>
            <person name="Gearin G."/>
            <person name="Gellesch M."/>
            <person name="Goldberg J."/>
            <person name="Griggs A."/>
            <person name="Gujja S."/>
            <person name="Heiman D."/>
            <person name="Howarth C."/>
            <person name="Larson L."/>
            <person name="Lui A."/>
            <person name="MacDonald P.J.P."/>
            <person name="Mehta T."/>
            <person name="Montmayeur A."/>
            <person name="Murphy C."/>
            <person name="Neiman D."/>
            <person name="Pearson M."/>
            <person name="Priest M."/>
            <person name="Roberts A."/>
            <person name="Saif S."/>
            <person name="Shea T."/>
            <person name="Shenoy N."/>
            <person name="Sisk P."/>
            <person name="Stolte C."/>
            <person name="Sykes S."/>
            <person name="Yandava C."/>
            <person name="Wortman J."/>
            <person name="Nusbaum C."/>
            <person name="Birren B."/>
        </authorList>
    </citation>
    <scope>NUCLEOTIDE SEQUENCE [LARGE SCALE GENOMIC DNA]</scope>
    <source>
        <strain evidence="1 2">ATCC BAA-286</strain>
    </source>
</reference>
<dbReference type="HOGENOM" id="CLU_1956112_0_0_10"/>
<dbReference type="RefSeq" id="WP_006800658.1">
    <property type="nucleotide sequence ID" value="NZ_GL891987.1"/>
</dbReference>
<keyword evidence="2" id="KW-1185">Reference proteome</keyword>
<evidence type="ECO:0000313" key="1">
    <source>
        <dbReference type="EMBL" id="EGK00482.1"/>
    </source>
</evidence>
<protein>
    <submittedName>
        <fullName evidence="1">Uncharacterized protein</fullName>
    </submittedName>
</protein>
<comment type="caution">
    <text evidence="1">The sequence shown here is derived from an EMBL/GenBank/DDBJ whole genome shotgun (WGS) entry which is preliminary data.</text>
</comment>
<dbReference type="Proteomes" id="UP000004913">
    <property type="component" value="Unassembled WGS sequence"/>
</dbReference>
<sequence>MKKIINRLKSFRGVSFCPFSLNLNTFNGFSISILKFGWDYMGKICMIGNTWSLLHIGFHNSIDDSFIFCINIFGCRWKVFLKPRIVHVCPNCKSKMNKSTPIDGEVLCDECSAWIPLEEIIVTKLYKE</sequence>